<proteinExistence type="predicted"/>
<name>A0A402A9E5_9CHLR</name>
<gene>
    <name evidence="2" type="ORF">KTT_56080</name>
</gene>
<dbReference type="EMBL" id="BIFR01000002">
    <property type="protein sequence ID" value="GCE15749.1"/>
    <property type="molecule type" value="Genomic_DNA"/>
</dbReference>
<protein>
    <submittedName>
        <fullName evidence="2">Uncharacterized protein</fullName>
    </submittedName>
</protein>
<keyword evidence="3" id="KW-1185">Reference proteome</keyword>
<evidence type="ECO:0000313" key="3">
    <source>
        <dbReference type="Proteomes" id="UP000287352"/>
    </source>
</evidence>
<dbReference type="AlphaFoldDB" id="A0A402A9E5"/>
<comment type="caution">
    <text evidence="2">The sequence shown here is derived from an EMBL/GenBank/DDBJ whole genome shotgun (WGS) entry which is preliminary data.</text>
</comment>
<accession>A0A402A9E5</accession>
<reference evidence="3" key="1">
    <citation type="submission" date="2018-12" db="EMBL/GenBank/DDBJ databases">
        <title>Tengunoibacter tsumagoiensis gen. nov., sp. nov., Dictyobacter kobayashii sp. nov., D. alpinus sp. nov., and D. joshuensis sp. nov. and description of Dictyobacteraceae fam. nov. within the order Ktedonobacterales isolated from Tengu-no-mugimeshi.</title>
        <authorList>
            <person name="Wang C.M."/>
            <person name="Zheng Y."/>
            <person name="Sakai Y."/>
            <person name="Toyoda A."/>
            <person name="Minakuchi Y."/>
            <person name="Abe K."/>
            <person name="Yokota A."/>
            <person name="Yabe S."/>
        </authorList>
    </citation>
    <scope>NUCLEOTIDE SEQUENCE [LARGE SCALE GENOMIC DNA]</scope>
    <source>
        <strain evidence="3">Uno3</strain>
    </source>
</reference>
<dbReference type="Proteomes" id="UP000287352">
    <property type="component" value="Unassembled WGS sequence"/>
</dbReference>
<sequence length="72" mass="8193">MAYWDRSLADRTDGDIGPPAEEAGSQQLQCVNGSAAAYTLRHFFIYTTAFFTRPVNSDKVDRPQEQLLNRQR</sequence>
<feature type="region of interest" description="Disordered" evidence="1">
    <location>
        <begin position="1"/>
        <end position="24"/>
    </location>
</feature>
<organism evidence="2 3">
    <name type="scientific">Tengunoibacter tsumagoiensis</name>
    <dbReference type="NCBI Taxonomy" id="2014871"/>
    <lineage>
        <taxon>Bacteria</taxon>
        <taxon>Bacillati</taxon>
        <taxon>Chloroflexota</taxon>
        <taxon>Ktedonobacteria</taxon>
        <taxon>Ktedonobacterales</taxon>
        <taxon>Dictyobacteraceae</taxon>
        <taxon>Tengunoibacter</taxon>
    </lineage>
</organism>
<evidence type="ECO:0000313" key="2">
    <source>
        <dbReference type="EMBL" id="GCE15749.1"/>
    </source>
</evidence>
<evidence type="ECO:0000256" key="1">
    <source>
        <dbReference type="SAM" id="MobiDB-lite"/>
    </source>
</evidence>